<evidence type="ECO:0000313" key="2">
    <source>
        <dbReference type="EMBL" id="KAH3694203.1"/>
    </source>
</evidence>
<name>A0A9D3Y5D2_DREPO</name>
<evidence type="ECO:0000313" key="3">
    <source>
        <dbReference type="Proteomes" id="UP000828390"/>
    </source>
</evidence>
<dbReference type="EMBL" id="JAIWYP010000016">
    <property type="protein sequence ID" value="KAH3694203.1"/>
    <property type="molecule type" value="Genomic_DNA"/>
</dbReference>
<dbReference type="AlphaFoldDB" id="A0A9D3Y5D2"/>
<protein>
    <submittedName>
        <fullName evidence="2">Uncharacterized protein</fullName>
    </submittedName>
</protein>
<sequence>MRSMTSANLKLEMGLPPMYIEVCGHVESPELSSQGQGYTGWLREDIHDGRPLLSIKTYYAACVSI</sequence>
<keyword evidence="3" id="KW-1185">Reference proteome</keyword>
<comment type="caution">
    <text evidence="2">The sequence shown here is derived from an EMBL/GenBank/DDBJ whole genome shotgun (WGS) entry which is preliminary data.</text>
</comment>
<reference evidence="2" key="1">
    <citation type="journal article" date="2019" name="bioRxiv">
        <title>The Genome of the Zebra Mussel, Dreissena polymorpha: A Resource for Invasive Species Research.</title>
        <authorList>
            <person name="McCartney M.A."/>
            <person name="Auch B."/>
            <person name="Kono T."/>
            <person name="Mallez S."/>
            <person name="Zhang Y."/>
            <person name="Obille A."/>
            <person name="Becker A."/>
            <person name="Abrahante J.E."/>
            <person name="Garbe J."/>
            <person name="Badalamenti J.P."/>
            <person name="Herman A."/>
            <person name="Mangelson H."/>
            <person name="Liachko I."/>
            <person name="Sullivan S."/>
            <person name="Sone E.D."/>
            <person name="Koren S."/>
            <person name="Silverstein K.A.T."/>
            <person name="Beckman K.B."/>
            <person name="Gohl D.M."/>
        </authorList>
    </citation>
    <scope>NUCLEOTIDE SEQUENCE</scope>
    <source>
        <strain evidence="2">Duluth1</strain>
        <tissue evidence="2">Whole animal</tissue>
    </source>
</reference>
<proteinExistence type="predicted"/>
<organism evidence="2 3">
    <name type="scientific">Dreissena polymorpha</name>
    <name type="common">Zebra mussel</name>
    <name type="synonym">Mytilus polymorpha</name>
    <dbReference type="NCBI Taxonomy" id="45954"/>
    <lineage>
        <taxon>Eukaryota</taxon>
        <taxon>Metazoa</taxon>
        <taxon>Spiralia</taxon>
        <taxon>Lophotrochozoa</taxon>
        <taxon>Mollusca</taxon>
        <taxon>Bivalvia</taxon>
        <taxon>Autobranchia</taxon>
        <taxon>Heteroconchia</taxon>
        <taxon>Euheterodonta</taxon>
        <taxon>Imparidentia</taxon>
        <taxon>Neoheterodontei</taxon>
        <taxon>Myida</taxon>
        <taxon>Dreissenoidea</taxon>
        <taxon>Dreissenidae</taxon>
        <taxon>Dreissena</taxon>
    </lineage>
</organism>
<gene>
    <name evidence="1" type="ORF">DPMN_081631</name>
    <name evidence="2" type="ORF">DPMN_081643</name>
</gene>
<dbReference type="EMBL" id="JAIWYP010000016">
    <property type="protein sequence ID" value="KAH3694191.1"/>
    <property type="molecule type" value="Genomic_DNA"/>
</dbReference>
<evidence type="ECO:0000313" key="1">
    <source>
        <dbReference type="EMBL" id="KAH3694191.1"/>
    </source>
</evidence>
<dbReference type="Proteomes" id="UP000828390">
    <property type="component" value="Unassembled WGS sequence"/>
</dbReference>
<accession>A0A9D3Y5D2</accession>
<reference evidence="2" key="2">
    <citation type="submission" date="2020-11" db="EMBL/GenBank/DDBJ databases">
        <authorList>
            <person name="McCartney M.A."/>
            <person name="Auch B."/>
            <person name="Kono T."/>
            <person name="Mallez S."/>
            <person name="Becker A."/>
            <person name="Gohl D.M."/>
            <person name="Silverstein K.A.T."/>
            <person name="Koren S."/>
            <person name="Bechman K.B."/>
            <person name="Herman A."/>
            <person name="Abrahante J.E."/>
            <person name="Garbe J."/>
        </authorList>
    </citation>
    <scope>NUCLEOTIDE SEQUENCE</scope>
    <source>
        <strain evidence="2">Duluth1</strain>
        <tissue evidence="2">Whole animal</tissue>
    </source>
</reference>